<keyword evidence="5" id="KW-0732">Signal</keyword>
<comment type="caution">
    <text evidence="8">The sequence shown here is derived from an EMBL/GenBank/DDBJ whole genome shotgun (WGS) entry which is preliminary data.</text>
</comment>
<accession>A0AAE3RCZ7</accession>
<dbReference type="NCBIfam" id="TIGR01180">
    <property type="entry name" value="aman2_put"/>
    <property type="match status" value="1"/>
</dbReference>
<dbReference type="GO" id="GO:0005975">
    <property type="term" value="P:carbohydrate metabolic process"/>
    <property type="evidence" value="ECO:0007669"/>
    <property type="project" value="InterPro"/>
</dbReference>
<feature type="domain" description="Glycosyl hydrolase family 92" evidence="6">
    <location>
        <begin position="265"/>
        <end position="741"/>
    </location>
</feature>
<gene>
    <name evidence="8" type="ORF">QNI22_36475</name>
</gene>
<dbReference type="InterPro" id="IPR014718">
    <property type="entry name" value="GH-type_carb-bd"/>
</dbReference>
<feature type="signal peptide" evidence="5">
    <location>
        <begin position="1"/>
        <end position="21"/>
    </location>
</feature>
<keyword evidence="8" id="KW-0326">Glycosidase</keyword>
<dbReference type="Gene3D" id="3.30.2080.10">
    <property type="entry name" value="GH92 mannosidase domain"/>
    <property type="match status" value="1"/>
</dbReference>
<dbReference type="GO" id="GO:0000224">
    <property type="term" value="F:peptide-N4-(N-acetyl-beta-glucosaminyl)asparagine amidase activity"/>
    <property type="evidence" value="ECO:0007669"/>
    <property type="project" value="TreeGrafter"/>
</dbReference>
<dbReference type="FunFam" id="1.20.1610.10:FF:000001">
    <property type="entry name" value="Putative alpha-1,2-mannosidase"/>
    <property type="match status" value="1"/>
</dbReference>
<dbReference type="InterPro" id="IPR012939">
    <property type="entry name" value="Glyco_hydro_92"/>
</dbReference>
<dbReference type="GO" id="GO:0006516">
    <property type="term" value="P:glycoprotein catabolic process"/>
    <property type="evidence" value="ECO:0007669"/>
    <property type="project" value="TreeGrafter"/>
</dbReference>
<dbReference type="Gene3D" id="1.20.1050.60">
    <property type="entry name" value="alpha-1,2-mannosidase"/>
    <property type="match status" value="1"/>
</dbReference>
<evidence type="ECO:0000256" key="4">
    <source>
        <dbReference type="SAM" id="MobiDB-lite"/>
    </source>
</evidence>
<dbReference type="FunFam" id="3.30.2080.10:FF:000001">
    <property type="entry name" value="Alpha-1,2-mannosidase subfamily"/>
    <property type="match status" value="1"/>
</dbReference>
<evidence type="ECO:0000256" key="2">
    <source>
        <dbReference type="ARBA" id="ARBA00011245"/>
    </source>
</evidence>
<evidence type="ECO:0000313" key="8">
    <source>
        <dbReference type="EMBL" id="MDJ1506214.1"/>
    </source>
</evidence>
<dbReference type="InterPro" id="IPR050883">
    <property type="entry name" value="PNGase"/>
</dbReference>
<dbReference type="Pfam" id="PF07971">
    <property type="entry name" value="Glyco_hydro_92"/>
    <property type="match status" value="1"/>
</dbReference>
<protein>
    <submittedName>
        <fullName evidence="8">GH92 family glycosyl hydrolase</fullName>
        <ecNumber evidence="8">3.2.1.-</ecNumber>
    </submittedName>
</protein>
<keyword evidence="3" id="KW-0106">Calcium</keyword>
<feature type="chain" id="PRO_5042251089" evidence="5">
    <location>
        <begin position="22"/>
        <end position="763"/>
    </location>
</feature>
<proteinExistence type="predicted"/>
<dbReference type="GO" id="GO:0030246">
    <property type="term" value="F:carbohydrate binding"/>
    <property type="evidence" value="ECO:0007669"/>
    <property type="project" value="InterPro"/>
</dbReference>
<feature type="region of interest" description="Disordered" evidence="4">
    <location>
        <begin position="740"/>
        <end position="763"/>
    </location>
</feature>
<reference evidence="8" key="1">
    <citation type="submission" date="2023-05" db="EMBL/GenBank/DDBJ databases">
        <authorList>
            <person name="Zhang X."/>
        </authorList>
    </citation>
    <scope>NUCLEOTIDE SEQUENCE</scope>
    <source>
        <strain evidence="8">BD1B2-1</strain>
    </source>
</reference>
<organism evidence="8 9">
    <name type="scientific">Xanthocytophaga agilis</name>
    <dbReference type="NCBI Taxonomy" id="3048010"/>
    <lineage>
        <taxon>Bacteria</taxon>
        <taxon>Pseudomonadati</taxon>
        <taxon>Bacteroidota</taxon>
        <taxon>Cytophagia</taxon>
        <taxon>Cytophagales</taxon>
        <taxon>Rhodocytophagaceae</taxon>
        <taxon>Xanthocytophaga</taxon>
    </lineage>
</organism>
<dbReference type="GO" id="GO:0005829">
    <property type="term" value="C:cytosol"/>
    <property type="evidence" value="ECO:0007669"/>
    <property type="project" value="TreeGrafter"/>
</dbReference>
<dbReference type="RefSeq" id="WP_314519022.1">
    <property type="nucleotide sequence ID" value="NZ_JASJOU010000020.1"/>
</dbReference>
<dbReference type="GO" id="GO:0016798">
    <property type="term" value="F:hydrolase activity, acting on glycosyl bonds"/>
    <property type="evidence" value="ECO:0007669"/>
    <property type="project" value="UniProtKB-KW"/>
</dbReference>
<dbReference type="InterPro" id="IPR041371">
    <property type="entry name" value="GH92_N"/>
</dbReference>
<dbReference type="Gene3D" id="1.20.1610.10">
    <property type="entry name" value="alpha-1,2-mannosidases domains"/>
    <property type="match status" value="1"/>
</dbReference>
<dbReference type="AlphaFoldDB" id="A0AAE3RCZ7"/>
<dbReference type="InterPro" id="IPR008928">
    <property type="entry name" value="6-hairpin_glycosidase_sf"/>
</dbReference>
<keyword evidence="8" id="KW-0378">Hydrolase</keyword>
<dbReference type="EC" id="3.2.1.-" evidence="8"/>
<sequence length="763" mass="87000">MSFKKSFLLFFVLSVSLSVTAQEVNTPTDLTEWVNPLMGTQSTFNLSNGNTYPSISLPWGMNCWMPQTGKMGDGWAYTYTSTHIRGFKQTHQPSPWINDYGQFSIMPVTKHVFDEEKRSSWFSHKSEIAKPYYYSVYLADHDVTTEIVPTERAAMFQMTFPSSDSSFVIIDAFDKGSYIKILPNEKKIIGYTTKNSGGVPANFKNYFVLYFDTPFTSSNTWHGKTLAKDTLEYKANHVGAMIGFKTKKGQKIRVRVASSFISPEQAELNLQRELGNDDFNTLQQKAKAIWNQQLSRLEVEGGSPEQVRTFYSCLYRIMLFPRKFHEVDAQNKTVHYSPYNGQIADGYLYTDNGFWDTFRAVFPFFTLMYPELNSQIMQGLVNTYKESGWLPEWASPGHRDCMIGSNSASLIADSYLKGIRGYDIQTLYEAVLKNSEQEGPLSSVGRKGVSYYNKLGYVPYNVGINENAARTLEYAYADFTISQLAQALQKPKADVQKFTKRAQNYRNLFDPQTKLMRGKNQDGKFQQPFNPFKWGDAFTEGNSWHYTWSVFHDVQGLIGLMGGQKTFVSMLDSVFTMPPVFDDSYYGFPIHEIREMQIMNMGQYAHGNQPIQHMVYLYNYAGAGWKAQSRLREIMNKMYKPTPDGYCGDEDNGQTSAWYVFSAMGFYPVCPGTQEYVLGSPLFRKVSMHLENGKTFTIEAPGNNDNNVYIQNCQLNGQEYNNTFIKHSDILQGGTLKLDMSNTPNQQRGTKPEQLPFSVSAKK</sequence>
<dbReference type="PANTHER" id="PTHR12143">
    <property type="entry name" value="PEPTIDE N-GLYCANASE PNGASE -RELATED"/>
    <property type="match status" value="1"/>
</dbReference>
<evidence type="ECO:0000259" key="6">
    <source>
        <dbReference type="Pfam" id="PF07971"/>
    </source>
</evidence>
<dbReference type="InterPro" id="IPR005887">
    <property type="entry name" value="GH92_a_mannosidase_put"/>
</dbReference>
<feature type="domain" description="Glycosyl hydrolase family 92 N-terminal" evidence="7">
    <location>
        <begin position="33"/>
        <end position="259"/>
    </location>
</feature>
<comment type="subunit">
    <text evidence="2">Monomer.</text>
</comment>
<dbReference type="SUPFAM" id="SSF48208">
    <property type="entry name" value="Six-hairpin glycosidases"/>
    <property type="match status" value="1"/>
</dbReference>
<evidence type="ECO:0000256" key="3">
    <source>
        <dbReference type="ARBA" id="ARBA00022837"/>
    </source>
</evidence>
<evidence type="ECO:0000259" key="7">
    <source>
        <dbReference type="Pfam" id="PF17678"/>
    </source>
</evidence>
<comment type="cofactor">
    <cofactor evidence="1">
        <name>Ca(2+)</name>
        <dbReference type="ChEBI" id="CHEBI:29108"/>
    </cofactor>
</comment>
<evidence type="ECO:0000256" key="5">
    <source>
        <dbReference type="SAM" id="SignalP"/>
    </source>
</evidence>
<dbReference type="EMBL" id="JASJOU010000020">
    <property type="protein sequence ID" value="MDJ1506214.1"/>
    <property type="molecule type" value="Genomic_DNA"/>
</dbReference>
<dbReference type="Pfam" id="PF17678">
    <property type="entry name" value="Glyco_hydro_92N"/>
    <property type="match status" value="1"/>
</dbReference>
<keyword evidence="9" id="KW-1185">Reference proteome</keyword>
<name>A0AAE3RCZ7_9BACT</name>
<dbReference type="FunFam" id="1.20.1050.60:FF:000001">
    <property type="entry name" value="Putative alpha-1,2-mannosidase"/>
    <property type="match status" value="1"/>
</dbReference>
<feature type="compositionally biased region" description="Polar residues" evidence="4">
    <location>
        <begin position="740"/>
        <end position="749"/>
    </location>
</feature>
<evidence type="ECO:0000313" key="9">
    <source>
        <dbReference type="Proteomes" id="UP001232063"/>
    </source>
</evidence>
<dbReference type="Proteomes" id="UP001232063">
    <property type="component" value="Unassembled WGS sequence"/>
</dbReference>
<dbReference type="PANTHER" id="PTHR12143:SF43">
    <property type="entry name" value="PUTATIVE-RELATED"/>
    <property type="match status" value="1"/>
</dbReference>
<evidence type="ECO:0000256" key="1">
    <source>
        <dbReference type="ARBA" id="ARBA00001913"/>
    </source>
</evidence>
<dbReference type="Gene3D" id="2.70.98.10">
    <property type="match status" value="1"/>
</dbReference>